<sequence length="447" mass="51925">MHTFSYRDDFDLFESAEDPCGLSVKKTDEFTLKIPPIYMQTPIQTFLDEDASIYFEYFCFKVSKIVTVGPDQCNHLVKTYIPLATSFEPIRYALASWGSVFLDSDSNFYKKYMKIATKKVLGLYNSSRRVEKETFYLLLCFFLIVMSIEINAGDTFYWRRFFILSQDLIEEYGGVEKVALDFQFSNEIKWIISNIQYHDALSSDSTIHRNKFICDYKKIMLHSRFFGGSNYGMDPFQGCIQPIYSILGEINNEAIKLEDQKKYIETLKSQLVGIKEIMIFKKDYCDTSTKVSESLMLKLNKCRPLETHIAVLAGDVKDLRLHTDFFELQRLSCILYVLMRIKKIKPRAPISQGYLIRALEKMESVCDSRLATCMGFPMLICGMTCCEEEERIIMRKNMSTILRNCPNGTFKIIVSLVEETWKMDPEGETFPNWGDLAHQKGWHICIS</sequence>
<accession>A0A0V1PZG9</accession>
<dbReference type="OrthoDB" id="5419315at2759"/>
<dbReference type="GO" id="GO:0005634">
    <property type="term" value="C:nucleus"/>
    <property type="evidence" value="ECO:0007669"/>
    <property type="project" value="UniProtKB-SubCell"/>
</dbReference>
<dbReference type="PANTHER" id="PTHR37534">
    <property type="entry name" value="TRANSCRIPTIONAL ACTIVATOR PROTEIN UGA3"/>
    <property type="match status" value="1"/>
</dbReference>
<protein>
    <submittedName>
        <fullName evidence="4">Uncharacterized protein</fullName>
    </submittedName>
</protein>
<dbReference type="InterPro" id="IPR021858">
    <property type="entry name" value="Fun_TF"/>
</dbReference>
<evidence type="ECO:0000256" key="1">
    <source>
        <dbReference type="ARBA" id="ARBA00004123"/>
    </source>
</evidence>
<proteinExistence type="predicted"/>
<organism evidence="4 5">
    <name type="scientific">Debaryomyces fabryi</name>
    <dbReference type="NCBI Taxonomy" id="58627"/>
    <lineage>
        <taxon>Eukaryota</taxon>
        <taxon>Fungi</taxon>
        <taxon>Dikarya</taxon>
        <taxon>Ascomycota</taxon>
        <taxon>Saccharomycotina</taxon>
        <taxon>Pichiomycetes</taxon>
        <taxon>Debaryomycetaceae</taxon>
        <taxon>Debaryomyces</taxon>
    </lineage>
</organism>
<evidence type="ECO:0000313" key="5">
    <source>
        <dbReference type="Proteomes" id="UP000054251"/>
    </source>
</evidence>
<keyword evidence="5" id="KW-1185">Reference proteome</keyword>
<comment type="caution">
    <text evidence="4">The sequence shown here is derived from an EMBL/GenBank/DDBJ whole genome shotgun (WGS) entry which is preliminary data.</text>
</comment>
<comment type="subcellular location">
    <subcellularLocation>
        <location evidence="1">Nucleus</location>
    </subcellularLocation>
</comment>
<dbReference type="GO" id="GO:0045944">
    <property type="term" value="P:positive regulation of transcription by RNA polymerase II"/>
    <property type="evidence" value="ECO:0007669"/>
    <property type="project" value="TreeGrafter"/>
</dbReference>
<dbReference type="EMBL" id="LMYN01000046">
    <property type="protein sequence ID" value="KSA01672.1"/>
    <property type="molecule type" value="Genomic_DNA"/>
</dbReference>
<keyword evidence="3" id="KW-0472">Membrane</keyword>
<reference evidence="4 5" key="1">
    <citation type="submission" date="2015-11" db="EMBL/GenBank/DDBJ databases">
        <title>The genome of Debaryomyces fabryi.</title>
        <authorList>
            <person name="Tafer H."/>
            <person name="Lopandic K."/>
        </authorList>
    </citation>
    <scope>NUCLEOTIDE SEQUENCE [LARGE SCALE GENOMIC DNA]</scope>
    <source>
        <strain evidence="4 5">CBS 789</strain>
    </source>
</reference>
<evidence type="ECO:0000256" key="2">
    <source>
        <dbReference type="ARBA" id="ARBA00023242"/>
    </source>
</evidence>
<dbReference type="GO" id="GO:0003700">
    <property type="term" value="F:DNA-binding transcription factor activity"/>
    <property type="evidence" value="ECO:0007669"/>
    <property type="project" value="TreeGrafter"/>
</dbReference>
<dbReference type="RefSeq" id="XP_015467774.1">
    <property type="nucleotide sequence ID" value="XM_015611376.1"/>
</dbReference>
<evidence type="ECO:0000313" key="4">
    <source>
        <dbReference type="EMBL" id="KSA01672.1"/>
    </source>
</evidence>
<evidence type="ECO:0000256" key="3">
    <source>
        <dbReference type="SAM" id="Phobius"/>
    </source>
</evidence>
<dbReference type="PANTHER" id="PTHR37534:SF7">
    <property type="entry name" value="TRANSCRIPTIONAL ACTIVATOR PROTEIN UGA3"/>
    <property type="match status" value="1"/>
</dbReference>
<name>A0A0V1PZG9_9ASCO</name>
<dbReference type="GO" id="GO:0000976">
    <property type="term" value="F:transcription cis-regulatory region binding"/>
    <property type="evidence" value="ECO:0007669"/>
    <property type="project" value="TreeGrafter"/>
</dbReference>
<keyword evidence="2" id="KW-0539">Nucleus</keyword>
<dbReference type="AlphaFoldDB" id="A0A0V1PZG9"/>
<dbReference type="Proteomes" id="UP000054251">
    <property type="component" value="Unassembled WGS sequence"/>
</dbReference>
<keyword evidence="3" id="KW-1133">Transmembrane helix</keyword>
<gene>
    <name evidence="4" type="ORF">AC631_02546</name>
</gene>
<keyword evidence="3" id="KW-0812">Transmembrane</keyword>
<dbReference type="GeneID" id="26839555"/>
<dbReference type="Pfam" id="PF11951">
    <property type="entry name" value="Fungal_trans_2"/>
    <property type="match status" value="1"/>
</dbReference>
<feature type="transmembrane region" description="Helical" evidence="3">
    <location>
        <begin position="135"/>
        <end position="158"/>
    </location>
</feature>